<feature type="compositionally biased region" description="Basic and acidic residues" evidence="1">
    <location>
        <begin position="42"/>
        <end position="56"/>
    </location>
</feature>
<dbReference type="InterPro" id="IPR031348">
    <property type="entry name" value="PigL_N"/>
</dbReference>
<comment type="caution">
    <text evidence="3">The sequence shown here is derived from an EMBL/GenBank/DDBJ whole genome shotgun (WGS) entry which is preliminary data.</text>
</comment>
<dbReference type="AlphaFoldDB" id="A0AAD7QP41"/>
<dbReference type="Pfam" id="PF17111">
    <property type="entry name" value="PigL_N"/>
    <property type="match status" value="1"/>
</dbReference>
<feature type="region of interest" description="Disordered" evidence="1">
    <location>
        <begin position="42"/>
        <end position="80"/>
    </location>
</feature>
<dbReference type="Proteomes" id="UP001217417">
    <property type="component" value="Unassembled WGS sequence"/>
</dbReference>
<proteinExistence type="predicted"/>
<keyword evidence="4" id="KW-1185">Reference proteome</keyword>
<gene>
    <name evidence="3" type="ORF">POJ06DRAFT_269856</name>
</gene>
<feature type="compositionally biased region" description="Polar residues" evidence="1">
    <location>
        <begin position="59"/>
        <end position="70"/>
    </location>
</feature>
<evidence type="ECO:0000313" key="4">
    <source>
        <dbReference type="Proteomes" id="UP001217417"/>
    </source>
</evidence>
<dbReference type="RefSeq" id="XP_056042226.1">
    <property type="nucleotide sequence ID" value="XM_056189403.1"/>
</dbReference>
<accession>A0AAD7QP41</accession>
<organism evidence="3 4">
    <name type="scientific">Lipomyces tetrasporus</name>
    <dbReference type="NCBI Taxonomy" id="54092"/>
    <lineage>
        <taxon>Eukaryota</taxon>
        <taxon>Fungi</taxon>
        <taxon>Dikarya</taxon>
        <taxon>Ascomycota</taxon>
        <taxon>Saccharomycotina</taxon>
        <taxon>Lipomycetes</taxon>
        <taxon>Lipomycetales</taxon>
        <taxon>Lipomycetaceae</taxon>
        <taxon>Lipomyces</taxon>
    </lineage>
</organism>
<feature type="domain" description="Azaphilone pigments biosynthesis cluster protein L N-terminal" evidence="2">
    <location>
        <begin position="121"/>
        <end position="197"/>
    </location>
</feature>
<reference evidence="3" key="1">
    <citation type="submission" date="2023-03" db="EMBL/GenBank/DDBJ databases">
        <title>Near-Complete genome sequence of Lipomyces tetrasporous NRRL Y-64009, an oleaginous yeast capable of growing on lignocellulosic hydrolysates.</title>
        <authorList>
            <consortium name="Lawrence Berkeley National Laboratory"/>
            <person name="Jagtap S.S."/>
            <person name="Liu J.-J."/>
            <person name="Walukiewicz H.E."/>
            <person name="Pangilinan J."/>
            <person name="Lipzen A."/>
            <person name="Ahrendt S."/>
            <person name="Koriabine M."/>
            <person name="Cobaugh K."/>
            <person name="Salamov A."/>
            <person name="Yoshinaga Y."/>
            <person name="Ng V."/>
            <person name="Daum C."/>
            <person name="Grigoriev I.V."/>
            <person name="Slininger P.J."/>
            <person name="Dien B.S."/>
            <person name="Jin Y.-S."/>
            <person name="Rao C.V."/>
        </authorList>
    </citation>
    <scope>NUCLEOTIDE SEQUENCE</scope>
    <source>
        <strain evidence="3">NRRL Y-64009</strain>
    </source>
</reference>
<dbReference type="GeneID" id="80884569"/>
<evidence type="ECO:0000313" key="3">
    <source>
        <dbReference type="EMBL" id="KAJ8098776.1"/>
    </source>
</evidence>
<sequence length="213" mass="23946">MYVAAKPFPSSELNKLPKTMEDVVTPLSPVDPMSPHTYFASKEREAEEKTFREKLKSSIGPTETPDTPNSPILKRPKSPKSRNGIFVSAWLSNWGLSIDGILERNFLVHFVLDIVIVYPMGVSMEFLKQPLNRCRDACTDFNALITESTEHSTDEQVSIGDWLKLRYMVEDITGVKNMLAGYKATISIALAYANMYDISARFRTTLSLPQPGH</sequence>
<protein>
    <recommendedName>
        <fullName evidence="2">Azaphilone pigments biosynthesis cluster protein L N-terminal domain-containing protein</fullName>
    </recommendedName>
</protein>
<evidence type="ECO:0000256" key="1">
    <source>
        <dbReference type="SAM" id="MobiDB-lite"/>
    </source>
</evidence>
<dbReference type="EMBL" id="JARPMG010000008">
    <property type="protein sequence ID" value="KAJ8098776.1"/>
    <property type="molecule type" value="Genomic_DNA"/>
</dbReference>
<evidence type="ECO:0000259" key="2">
    <source>
        <dbReference type="Pfam" id="PF17111"/>
    </source>
</evidence>
<name>A0AAD7QP41_9ASCO</name>